<feature type="disulfide bond" evidence="9">
    <location>
        <begin position="225"/>
        <end position="245"/>
    </location>
</feature>
<dbReference type="GO" id="GO:0006508">
    <property type="term" value="P:proteolysis"/>
    <property type="evidence" value="ECO:0007669"/>
    <property type="project" value="UniProtKB-KW"/>
</dbReference>
<comment type="caution">
    <text evidence="12">The sequence shown here is derived from an EMBL/GenBank/DDBJ whole genome shotgun (WGS) entry which is preliminary data.</text>
</comment>
<feature type="active site" description="Charge relay system" evidence="8">
    <location>
        <position position="274"/>
    </location>
</feature>
<evidence type="ECO:0000313" key="13">
    <source>
        <dbReference type="Proteomes" id="UP000185596"/>
    </source>
</evidence>
<dbReference type="PROSITE" id="PS00134">
    <property type="entry name" value="TRYPSIN_HIS"/>
    <property type="match status" value="1"/>
</dbReference>
<dbReference type="Gene3D" id="2.40.10.10">
    <property type="entry name" value="Trypsin-like serine proteases"/>
    <property type="match status" value="2"/>
</dbReference>
<dbReference type="STRING" id="1912961.BU204_26545"/>
<dbReference type="GO" id="GO:0005576">
    <property type="term" value="C:extracellular region"/>
    <property type="evidence" value="ECO:0007669"/>
    <property type="project" value="InterPro"/>
</dbReference>
<dbReference type="CDD" id="cd21112">
    <property type="entry name" value="alphaLP-like"/>
    <property type="match status" value="1"/>
</dbReference>
<evidence type="ECO:0000256" key="7">
    <source>
        <dbReference type="ARBA" id="ARBA00023157"/>
    </source>
</evidence>
<dbReference type="PIRSF" id="PIRSF001134">
    <property type="entry name" value="Streptogrisin"/>
    <property type="match status" value="1"/>
</dbReference>
<protein>
    <recommendedName>
        <fullName evidence="11">Peptidase S1A alpha-lytic prodomain domain-containing protein</fullName>
    </recommendedName>
</protein>
<evidence type="ECO:0000256" key="1">
    <source>
        <dbReference type="ARBA" id="ARBA00007664"/>
    </source>
</evidence>
<evidence type="ECO:0000313" key="12">
    <source>
        <dbReference type="EMBL" id="OLF13604.1"/>
    </source>
</evidence>
<feature type="domain" description="Peptidase S1A alpha-lytic prodomain" evidence="11">
    <location>
        <begin position="134"/>
        <end position="184"/>
    </location>
</feature>
<dbReference type="InterPro" id="IPR043504">
    <property type="entry name" value="Peptidase_S1_PA_chymotrypsin"/>
</dbReference>
<dbReference type="GO" id="GO:0004252">
    <property type="term" value="F:serine-type endopeptidase activity"/>
    <property type="evidence" value="ECO:0007669"/>
    <property type="project" value="InterPro"/>
</dbReference>
<dbReference type="InterPro" id="IPR004236">
    <property type="entry name" value="Pept_S1_alpha_lytic"/>
</dbReference>
<dbReference type="InterPro" id="IPR001316">
    <property type="entry name" value="Pept_S1A_streptogrisin"/>
</dbReference>
<evidence type="ECO:0000256" key="9">
    <source>
        <dbReference type="PIRSR" id="PIRSR001134-2"/>
    </source>
</evidence>
<dbReference type="Pfam" id="PF02983">
    <property type="entry name" value="Pro_Al_protease"/>
    <property type="match status" value="1"/>
</dbReference>
<reference evidence="12 13" key="1">
    <citation type="submission" date="2016-12" db="EMBL/GenBank/DDBJ databases">
        <title>The draft genome sequence of Actinophytocola sp. 11-183.</title>
        <authorList>
            <person name="Wang W."/>
            <person name="Yuan L."/>
        </authorList>
    </citation>
    <scope>NUCLEOTIDE SEQUENCE [LARGE SCALE GENOMIC DNA]</scope>
    <source>
        <strain evidence="12 13">11-183</strain>
    </source>
</reference>
<dbReference type="OrthoDB" id="3206454at2"/>
<dbReference type="SUPFAM" id="SSF50494">
    <property type="entry name" value="Trypsin-like serine proteases"/>
    <property type="match status" value="1"/>
</dbReference>
<evidence type="ECO:0000256" key="4">
    <source>
        <dbReference type="ARBA" id="ARBA00022801"/>
    </source>
</evidence>
<dbReference type="InterPro" id="IPR009003">
    <property type="entry name" value="Peptidase_S1_PA"/>
</dbReference>
<keyword evidence="4" id="KW-0378">Hydrolase</keyword>
<dbReference type="InterPro" id="IPR035070">
    <property type="entry name" value="Streptogrisin_prodomain"/>
</dbReference>
<dbReference type="RefSeq" id="WP_075128480.1">
    <property type="nucleotide sequence ID" value="NZ_MSIE01000053.1"/>
</dbReference>
<evidence type="ECO:0000256" key="6">
    <source>
        <dbReference type="ARBA" id="ARBA00023145"/>
    </source>
</evidence>
<evidence type="ECO:0000256" key="10">
    <source>
        <dbReference type="SAM" id="SignalP"/>
    </source>
</evidence>
<keyword evidence="2" id="KW-0645">Protease</keyword>
<keyword evidence="7 9" id="KW-1015">Disulfide bond</keyword>
<dbReference type="Gene3D" id="3.30.300.50">
    <property type="match status" value="2"/>
</dbReference>
<organism evidence="12 13">
    <name type="scientific">Actinophytocola xanthii</name>
    <dbReference type="NCBI Taxonomy" id="1912961"/>
    <lineage>
        <taxon>Bacteria</taxon>
        <taxon>Bacillati</taxon>
        <taxon>Actinomycetota</taxon>
        <taxon>Actinomycetes</taxon>
        <taxon>Pseudonocardiales</taxon>
        <taxon>Pseudonocardiaceae</taxon>
    </lineage>
</organism>
<dbReference type="AlphaFoldDB" id="A0A1Q8CGY6"/>
<feature type="signal peptide" evidence="10">
    <location>
        <begin position="1"/>
        <end position="36"/>
    </location>
</feature>
<feature type="chain" id="PRO_5039706131" description="Peptidase S1A alpha-lytic prodomain domain-containing protein" evidence="10">
    <location>
        <begin position="37"/>
        <end position="428"/>
    </location>
</feature>
<comment type="similarity">
    <text evidence="1">Belongs to the peptidase S1 family.</text>
</comment>
<dbReference type="InterPro" id="IPR018114">
    <property type="entry name" value="TRYPSIN_HIS"/>
</dbReference>
<evidence type="ECO:0000256" key="8">
    <source>
        <dbReference type="PIRSR" id="PIRSR001134-1"/>
    </source>
</evidence>
<feature type="active site" description="Charge relay system" evidence="8">
    <location>
        <position position="244"/>
    </location>
</feature>
<keyword evidence="6" id="KW-0865">Zymogen</keyword>
<feature type="active site" description="Charge relay system" evidence="8">
    <location>
        <position position="360"/>
    </location>
</feature>
<dbReference type="Proteomes" id="UP000185596">
    <property type="component" value="Unassembled WGS sequence"/>
</dbReference>
<keyword evidence="3 10" id="KW-0732">Signal</keyword>
<feature type="disulfide bond" evidence="9">
    <location>
        <begin position="318"/>
        <end position="328"/>
    </location>
</feature>
<evidence type="ECO:0000256" key="3">
    <source>
        <dbReference type="ARBA" id="ARBA00022729"/>
    </source>
</evidence>
<evidence type="ECO:0000259" key="11">
    <source>
        <dbReference type="Pfam" id="PF02983"/>
    </source>
</evidence>
<dbReference type="PRINTS" id="PR00861">
    <property type="entry name" value="ALYTICPTASE"/>
</dbReference>
<dbReference type="EMBL" id="MSIE01000053">
    <property type="protein sequence ID" value="OLF13604.1"/>
    <property type="molecule type" value="Genomic_DNA"/>
</dbReference>
<keyword evidence="5" id="KW-0720">Serine protease</keyword>
<keyword evidence="13" id="KW-1185">Reference proteome</keyword>
<gene>
    <name evidence="12" type="ORF">BU204_26545</name>
</gene>
<feature type="disulfide bond" evidence="9">
    <location>
        <begin position="354"/>
        <end position="395"/>
    </location>
</feature>
<accession>A0A1Q8CGY6</accession>
<evidence type="ECO:0000256" key="5">
    <source>
        <dbReference type="ARBA" id="ARBA00022825"/>
    </source>
</evidence>
<sequence length="428" mass="44473">MSAPLITDSRRRRTRLRVLSAALVGLLALLSAPATATASGPADEADRPPVRNGYDYLISVVQQDLGLSKDQVVSRLASQRLSEQRGDALRKQLGADFGGLWIDEGTGTLVVGVTRGDRAAQVRSAGATPKVVRHSLDTLNAIKGELDRLASDDENAVAGLASWHVDQPSNSVVVSVVSGHSKAAVPRSVARHGEAVRVELGATAPRLTAGFLDAGDLIRIGHTPCSSGFNLRSGNRGYLLTAGHCAVFGNSSQVVGSDGTFIGPVVGRNFPNRDHAIIANDNPGYWVQGPWVEAYEADPNQIFPVTGSRASAPGGLICKSGIGSGVTCGLVGATNETVNFEGNVVGGLTRTSSCAQPGDSGSPAFSPDALQPGIGAEGVTIGSELFLDVNGNLRCGEVFGIPNRSWFTPISEPLTAYGLIFGVSLWTV</sequence>
<name>A0A1Q8CGY6_9PSEU</name>
<evidence type="ECO:0000256" key="2">
    <source>
        <dbReference type="ARBA" id="ARBA00022670"/>
    </source>
</evidence>
<proteinExistence type="inferred from homology"/>